<dbReference type="KEGG" id="vsc:VSVS12_00849"/>
<dbReference type="Pfam" id="PF07417">
    <property type="entry name" value="Crl"/>
    <property type="match status" value="1"/>
</dbReference>
<dbReference type="Proteomes" id="UP000095131">
    <property type="component" value="Unassembled WGS sequence"/>
</dbReference>
<dbReference type="HAMAP" id="MF_01178">
    <property type="entry name" value="Crl"/>
    <property type="match status" value="1"/>
</dbReference>
<sequence length="129" mass="15227">MSKVTKIPTHFRLLTSLRAIGPYLRESQSREGFYLFDCLAVCVDDKKSPEEREFWGWWLELETQGQEFAARYRVGKYDKKGEWIDHKIPKDAIAEVNRIQNSFHQKLTELLEKEFGMSISLHDKSVEFV</sequence>
<dbReference type="EMBL" id="MDCJ01000002">
    <property type="protein sequence ID" value="ODS12201.1"/>
    <property type="molecule type" value="Genomic_DNA"/>
</dbReference>
<accession>A0A1B1NLL4</accession>
<dbReference type="RefSeq" id="WP_065429891.1">
    <property type="nucleotide sequence ID" value="NZ_CP016307.1"/>
</dbReference>
<comment type="function">
    <text evidence="5">Binds to the sigma-S subunit of RNA polymerase, activating expression of sigma-S-regulated genes. Stimulates RNA polymerase holoenzyme formation and may bind to several other sigma factors, such as sigma-70 and sigma-32.</text>
</comment>
<evidence type="ECO:0000256" key="3">
    <source>
        <dbReference type="ARBA" id="ARBA00023159"/>
    </source>
</evidence>
<evidence type="ECO:0000256" key="4">
    <source>
        <dbReference type="ARBA" id="ARBA00023163"/>
    </source>
</evidence>
<keyword evidence="1 5" id="KW-0963">Cytoplasm</keyword>
<dbReference type="InterPro" id="IPR009986">
    <property type="entry name" value="Tscrpt_reg_Crl"/>
</dbReference>
<dbReference type="AlphaFoldDB" id="A0A1B1NLL4"/>
<comment type="caution">
    <text evidence="6">The sequence shown here is derived from an EMBL/GenBank/DDBJ whole genome shotgun (WGS) entry which is preliminary data.</text>
</comment>
<gene>
    <name evidence="5" type="primary">crl</name>
    <name evidence="6" type="ORF">VSF3289_02489</name>
</gene>
<keyword evidence="3 5" id="KW-0010">Activator</keyword>
<evidence type="ECO:0000313" key="6">
    <source>
        <dbReference type="EMBL" id="ODS12201.1"/>
    </source>
</evidence>
<comment type="subcellular location">
    <subcellularLocation>
        <location evidence="5">Cytoplasm</location>
    </subcellularLocation>
</comment>
<dbReference type="Gene3D" id="3.30.310.230">
    <property type="entry name" value="Sigma factor-binding protein Crl monomer"/>
    <property type="match status" value="1"/>
</dbReference>
<reference evidence="6 7" key="1">
    <citation type="submission" date="2016-08" db="EMBL/GenBank/DDBJ databases">
        <title>Genome sequencing of Vibrio scophthalmi strain FP3289, an isolated from Paralichthys olivaceus.</title>
        <authorList>
            <person name="Han H.-J."/>
        </authorList>
    </citation>
    <scope>NUCLEOTIDE SEQUENCE [LARGE SCALE GENOMIC DNA]</scope>
    <source>
        <strain evidence="6 7">FP3289</strain>
    </source>
</reference>
<keyword evidence="4 5" id="KW-0804">Transcription</keyword>
<dbReference type="InterPro" id="IPR038208">
    <property type="entry name" value="Tscrpt_reg_Crl_sf"/>
</dbReference>
<proteinExistence type="inferred from homology"/>
<keyword evidence="2 5" id="KW-0805">Transcription regulation</keyword>
<dbReference type="NCBIfam" id="NF008217">
    <property type="entry name" value="PRK10984.1"/>
    <property type="match status" value="1"/>
</dbReference>
<dbReference type="GO" id="GO:0005737">
    <property type="term" value="C:cytoplasm"/>
    <property type="evidence" value="ECO:0007669"/>
    <property type="project" value="UniProtKB-SubCell"/>
</dbReference>
<evidence type="ECO:0000256" key="2">
    <source>
        <dbReference type="ARBA" id="ARBA00023015"/>
    </source>
</evidence>
<dbReference type="GO" id="GO:0045893">
    <property type="term" value="P:positive regulation of DNA-templated transcription"/>
    <property type="evidence" value="ECO:0007669"/>
    <property type="project" value="UniProtKB-UniRule"/>
</dbReference>
<dbReference type="OrthoDB" id="6428303at2"/>
<dbReference type="PATRIC" id="fig|45658.6.peg.806"/>
<feature type="region of interest" description="Essential for activity" evidence="5">
    <location>
        <begin position="100"/>
        <end position="123"/>
    </location>
</feature>
<organism evidence="6 7">
    <name type="scientific">Vibrio scophthalmi</name>
    <dbReference type="NCBI Taxonomy" id="45658"/>
    <lineage>
        <taxon>Bacteria</taxon>
        <taxon>Pseudomonadati</taxon>
        <taxon>Pseudomonadota</taxon>
        <taxon>Gammaproteobacteria</taxon>
        <taxon>Vibrionales</taxon>
        <taxon>Vibrionaceae</taxon>
        <taxon>Vibrio</taxon>
    </lineage>
</organism>
<name>A0A1B1NLL4_9VIBR</name>
<protein>
    <recommendedName>
        <fullName evidence="5">Sigma factor-binding protein Crl</fullName>
    </recommendedName>
</protein>
<evidence type="ECO:0000256" key="1">
    <source>
        <dbReference type="ARBA" id="ARBA00022490"/>
    </source>
</evidence>
<evidence type="ECO:0000256" key="5">
    <source>
        <dbReference type="HAMAP-Rule" id="MF_01178"/>
    </source>
</evidence>
<evidence type="ECO:0000313" key="7">
    <source>
        <dbReference type="Proteomes" id="UP000095131"/>
    </source>
</evidence>
<comment type="similarity">
    <text evidence="5">Belongs to the Crl family.</text>
</comment>